<dbReference type="PANTHER" id="PTHR35869">
    <property type="entry name" value="OUTER-MEMBRANE LIPOPROTEIN CARRIER PROTEIN"/>
    <property type="match status" value="1"/>
</dbReference>
<organism evidence="3 4">
    <name type="scientific">Acidiphilium acidophilum</name>
    <name type="common">Thiobacillus acidophilus</name>
    <dbReference type="NCBI Taxonomy" id="76588"/>
    <lineage>
        <taxon>Bacteria</taxon>
        <taxon>Pseudomonadati</taxon>
        <taxon>Pseudomonadota</taxon>
        <taxon>Alphaproteobacteria</taxon>
        <taxon>Acetobacterales</taxon>
        <taxon>Acidocellaceae</taxon>
        <taxon>Acidiphilium</taxon>
    </lineage>
</organism>
<dbReference type="AlphaFoldDB" id="A0AAW9DR13"/>
<dbReference type="InterPro" id="IPR004564">
    <property type="entry name" value="OM_lipoprot_carrier_LolA-like"/>
</dbReference>
<evidence type="ECO:0000256" key="1">
    <source>
        <dbReference type="ARBA" id="ARBA00022729"/>
    </source>
</evidence>
<protein>
    <submittedName>
        <fullName evidence="3">Outer membrane lipoprotein carrier protein LolA</fullName>
    </submittedName>
</protein>
<feature type="signal peptide" evidence="2">
    <location>
        <begin position="1"/>
        <end position="20"/>
    </location>
</feature>
<dbReference type="Gene3D" id="2.50.20.10">
    <property type="entry name" value="Lipoprotein localisation LolA/LolB/LppX"/>
    <property type="match status" value="1"/>
</dbReference>
<dbReference type="SUPFAM" id="SSF89392">
    <property type="entry name" value="Prokaryotic lipoproteins and lipoprotein localization factors"/>
    <property type="match status" value="1"/>
</dbReference>
<dbReference type="Pfam" id="PF03548">
    <property type="entry name" value="LolA"/>
    <property type="match status" value="1"/>
</dbReference>
<dbReference type="PANTHER" id="PTHR35869:SF1">
    <property type="entry name" value="OUTER-MEMBRANE LIPOPROTEIN CARRIER PROTEIN"/>
    <property type="match status" value="1"/>
</dbReference>
<dbReference type="Proteomes" id="UP001279553">
    <property type="component" value="Unassembled WGS sequence"/>
</dbReference>
<gene>
    <name evidence="3" type="ORF">SIL87_08720</name>
</gene>
<proteinExistence type="predicted"/>
<sequence length="206" mass="22433">MITRRLTISTLATATALALAGAQGRAAVTSQPDQPVLDRVQSYLNGLKTITARFMQVGPDGGVRTGHAIVQRPGKMRFQYDKPNPQLLVAGFGLLVYHDPALDQTTNIPLGSTPLGILLDKHITLSGSVTVTKVSQPPGEIQVTLIRTGKSQQGHITLVFSTDPMELRQWRVTDAQGQLTQVSLYDLKNAHPFPDKDFEYVKGFSN</sequence>
<evidence type="ECO:0000313" key="4">
    <source>
        <dbReference type="Proteomes" id="UP001279553"/>
    </source>
</evidence>
<keyword evidence="1 2" id="KW-0732">Signal</keyword>
<dbReference type="CDD" id="cd16325">
    <property type="entry name" value="LolA"/>
    <property type="match status" value="1"/>
</dbReference>
<feature type="chain" id="PRO_5043790820" evidence="2">
    <location>
        <begin position="21"/>
        <end position="206"/>
    </location>
</feature>
<dbReference type="InterPro" id="IPR029046">
    <property type="entry name" value="LolA/LolB/LppX"/>
</dbReference>
<name>A0AAW9DR13_ACIAO</name>
<keyword evidence="3" id="KW-0449">Lipoprotein</keyword>
<comment type="caution">
    <text evidence="3">The sequence shown here is derived from an EMBL/GenBank/DDBJ whole genome shotgun (WGS) entry which is preliminary data.</text>
</comment>
<evidence type="ECO:0000256" key="2">
    <source>
        <dbReference type="SAM" id="SignalP"/>
    </source>
</evidence>
<dbReference type="EMBL" id="JAWXYB010000018">
    <property type="protein sequence ID" value="MDX5930843.1"/>
    <property type="molecule type" value="Genomic_DNA"/>
</dbReference>
<dbReference type="RefSeq" id="WP_319613769.1">
    <property type="nucleotide sequence ID" value="NZ_JAWXYB010000018.1"/>
</dbReference>
<keyword evidence="4" id="KW-1185">Reference proteome</keyword>
<evidence type="ECO:0000313" key="3">
    <source>
        <dbReference type="EMBL" id="MDX5930843.1"/>
    </source>
</evidence>
<reference evidence="3 4" key="1">
    <citation type="submission" date="2023-11" db="EMBL/GenBank/DDBJ databases">
        <title>MicrobeMod: A computational toolkit for identifying prokaryotic methylation and restriction-modification with nanopore sequencing.</title>
        <authorList>
            <person name="Crits-Christoph A."/>
            <person name="Kang S.C."/>
            <person name="Lee H."/>
            <person name="Ostrov N."/>
        </authorList>
    </citation>
    <scope>NUCLEOTIDE SEQUENCE [LARGE SCALE GENOMIC DNA]</scope>
    <source>
        <strain evidence="3 4">DSMZ 700</strain>
    </source>
</reference>
<accession>A0AAW9DR13</accession>